<evidence type="ECO:0000259" key="1">
    <source>
        <dbReference type="Pfam" id="PF05709"/>
    </source>
</evidence>
<organism evidence="2 3">
    <name type="scientific">Listeria booriae</name>
    <dbReference type="NCBI Taxonomy" id="1552123"/>
    <lineage>
        <taxon>Bacteria</taxon>
        <taxon>Bacillati</taxon>
        <taxon>Bacillota</taxon>
        <taxon>Bacilli</taxon>
        <taxon>Bacillales</taxon>
        <taxon>Listeriaceae</taxon>
        <taxon>Listeria</taxon>
    </lineage>
</organism>
<feature type="domain" description="Siphovirus-type tail component RIFT-related" evidence="1">
    <location>
        <begin position="39"/>
        <end position="135"/>
    </location>
</feature>
<dbReference type="Pfam" id="PF05709">
    <property type="entry name" value="Sipho_tail"/>
    <property type="match status" value="1"/>
</dbReference>
<protein>
    <submittedName>
        <fullName evidence="2">Phage tail family protein</fullName>
    </submittedName>
</protein>
<reference evidence="2 3" key="1">
    <citation type="submission" date="2020-03" db="EMBL/GenBank/DDBJ databases">
        <title>Soil Listeria distribution.</title>
        <authorList>
            <person name="Liao J."/>
            <person name="Wiedmann M."/>
        </authorList>
    </citation>
    <scope>NUCLEOTIDE SEQUENCE [LARGE SCALE GENOMIC DNA]</scope>
    <source>
        <strain evidence="2 3">FSL L7-1547</strain>
    </source>
</reference>
<sequence length="280" mass="32382">MYNKYASNQEKYWVRAIIGQDEFSITEGFNLRLMEVIEEDAEANDNSINLSGMDGVLPVTNTFAPFNLVFKFKLNAFDVQDFHLIKRKLKDFLHRREPYFIYHQKNAGMKFAVDRVEIETDRRSKDTGIFTVTFRVYKGYAESLGTCLDSLTFDADIWQAGTNLQIQDMRYIYDRSPISLYNASSDTINPLMRHSLDIALTCEGSPRIENITTGDVYQFYGTLKKQDVLLISGVYTYVNNTRRGKDTNHQVIRLAKGWNDIRVTGVSNLLIAFSFPFIYR</sequence>
<gene>
    <name evidence="2" type="ORF">HCI99_06085</name>
</gene>
<comment type="caution">
    <text evidence="2">The sequence shown here is derived from an EMBL/GenBank/DDBJ whole genome shotgun (WGS) entry which is preliminary data.</text>
</comment>
<evidence type="ECO:0000313" key="2">
    <source>
        <dbReference type="EMBL" id="MBC1491390.1"/>
    </source>
</evidence>
<dbReference type="RefSeq" id="WP_185417145.1">
    <property type="nucleotide sequence ID" value="NZ_JAASTX010000006.1"/>
</dbReference>
<accession>A0A7X1CBM4</accession>
<proteinExistence type="predicted"/>
<evidence type="ECO:0000313" key="3">
    <source>
        <dbReference type="Proteomes" id="UP000533953"/>
    </source>
</evidence>
<dbReference type="Proteomes" id="UP000533953">
    <property type="component" value="Unassembled WGS sequence"/>
</dbReference>
<dbReference type="Gene3D" id="2.40.30.200">
    <property type="match status" value="1"/>
</dbReference>
<dbReference type="EMBL" id="JAASTX010000006">
    <property type="protein sequence ID" value="MBC1491390.1"/>
    <property type="molecule type" value="Genomic_DNA"/>
</dbReference>
<name>A0A7X1CBM4_9LIST</name>
<dbReference type="AlphaFoldDB" id="A0A7X1CBM4"/>
<dbReference type="InterPro" id="IPR008841">
    <property type="entry name" value="Siphovirus-type_tail_N"/>
</dbReference>